<dbReference type="AlphaFoldDB" id="A0A4S4N7J5"/>
<comment type="caution">
    <text evidence="1">The sequence shown here is derived from an EMBL/GenBank/DDBJ whole genome shotgun (WGS) entry which is preliminary data.</text>
</comment>
<proteinExistence type="predicted"/>
<sequence length="252" mass="28171">MSGWRDLRCELARWEQAGRRLPFWWRDDDAVHPTAALDRLAQMSSRHGVHVHLAIIPARAEPTLAPFLGPDGFRAVIHGWSHENHAPDGHKSAEFGHPRGDAAADAARSFERMTTLFGARAHPMFVPPWNRIDAALLPELAHIGYHAVSTYGARKAREAVPRLVQINTHIDPVDWRGTRSVVDPELTLSRLVDTLTARRDGRTDPAEPLGLLTHHLMQDEAIWGFCDALVQELLAGPVDLFDIADHREIPLP</sequence>
<name>A0A4S4N7J5_9RHOB</name>
<reference evidence="1 2" key="1">
    <citation type="submission" date="2019-04" db="EMBL/GenBank/DDBJ databases">
        <title>Shimia ponticola sp. nov., isolated from seawater.</title>
        <authorList>
            <person name="Kim Y.-O."/>
            <person name="Yoon J.-H."/>
        </authorList>
    </citation>
    <scope>NUCLEOTIDE SEQUENCE [LARGE SCALE GENOMIC DNA]</scope>
    <source>
        <strain evidence="1 2">MYP11</strain>
    </source>
</reference>
<gene>
    <name evidence="1" type="ORF">E4Z66_14915</name>
</gene>
<dbReference type="Gene3D" id="3.20.20.370">
    <property type="entry name" value="Glycoside hydrolase/deacetylase"/>
    <property type="match status" value="1"/>
</dbReference>
<dbReference type="InterPro" id="IPR011330">
    <property type="entry name" value="Glyco_hydro/deAcase_b/a-brl"/>
</dbReference>
<evidence type="ECO:0000313" key="1">
    <source>
        <dbReference type="EMBL" id="THH35114.1"/>
    </source>
</evidence>
<keyword evidence="2" id="KW-1185">Reference proteome</keyword>
<protein>
    <submittedName>
        <fullName evidence="1">Polysaccharide deacetylase</fullName>
    </submittedName>
</protein>
<dbReference type="EMBL" id="SRKY01000004">
    <property type="protein sequence ID" value="THH35114.1"/>
    <property type="molecule type" value="Genomic_DNA"/>
</dbReference>
<accession>A0A4S4N7J5</accession>
<evidence type="ECO:0000313" key="2">
    <source>
        <dbReference type="Proteomes" id="UP000306602"/>
    </source>
</evidence>
<dbReference type="Proteomes" id="UP000306602">
    <property type="component" value="Unassembled WGS sequence"/>
</dbReference>
<dbReference type="GO" id="GO:0005975">
    <property type="term" value="P:carbohydrate metabolic process"/>
    <property type="evidence" value="ECO:0007669"/>
    <property type="project" value="InterPro"/>
</dbReference>
<dbReference type="SUPFAM" id="SSF88713">
    <property type="entry name" value="Glycoside hydrolase/deacetylase"/>
    <property type="match status" value="1"/>
</dbReference>
<dbReference type="RefSeq" id="WP_136463848.1">
    <property type="nucleotide sequence ID" value="NZ_SRKY01000004.1"/>
</dbReference>
<dbReference type="OrthoDB" id="6086702at2"/>
<organism evidence="1 2">
    <name type="scientific">Aliishimia ponticola</name>
    <dbReference type="NCBI Taxonomy" id="2499833"/>
    <lineage>
        <taxon>Bacteria</taxon>
        <taxon>Pseudomonadati</taxon>
        <taxon>Pseudomonadota</taxon>
        <taxon>Alphaproteobacteria</taxon>
        <taxon>Rhodobacterales</taxon>
        <taxon>Paracoccaceae</taxon>
        <taxon>Aliishimia</taxon>
    </lineage>
</organism>